<evidence type="ECO:0000256" key="10">
    <source>
        <dbReference type="ARBA" id="ARBA00026057"/>
    </source>
</evidence>
<dbReference type="CDD" id="cd19499">
    <property type="entry name" value="RecA-like_ClpB_Hsp104-like"/>
    <property type="match status" value="1"/>
</dbReference>
<evidence type="ECO:0000256" key="8">
    <source>
        <dbReference type="ARBA" id="ARBA00023186"/>
    </source>
</evidence>
<evidence type="ECO:0000256" key="2">
    <source>
        <dbReference type="ARBA" id="ARBA00008675"/>
    </source>
</evidence>
<dbReference type="PROSITE" id="PS51903">
    <property type="entry name" value="CLP_R"/>
    <property type="match status" value="1"/>
</dbReference>
<keyword evidence="8 12" id="KW-0143">Chaperone</keyword>
<comment type="subcellular location">
    <subcellularLocation>
        <location evidence="1 13">Cytoplasm</location>
    </subcellularLocation>
</comment>
<dbReference type="Pfam" id="PF02861">
    <property type="entry name" value="Clp_N"/>
    <property type="match status" value="1"/>
</dbReference>
<feature type="domain" description="Clp R" evidence="14">
    <location>
        <begin position="3"/>
        <end position="148"/>
    </location>
</feature>
<dbReference type="AlphaFoldDB" id="A0A7W7AZ51"/>
<dbReference type="InterPro" id="IPR036628">
    <property type="entry name" value="Clp_N_dom_sf"/>
</dbReference>
<dbReference type="FunFam" id="3.40.50.300:FF:000025">
    <property type="entry name" value="ATP-dependent Clp protease subunit"/>
    <property type="match status" value="1"/>
</dbReference>
<dbReference type="GO" id="GO:0005524">
    <property type="term" value="F:ATP binding"/>
    <property type="evidence" value="ECO:0007669"/>
    <property type="project" value="UniProtKB-UniRule"/>
</dbReference>
<evidence type="ECO:0000313" key="15">
    <source>
        <dbReference type="EMBL" id="MBB4631033.1"/>
    </source>
</evidence>
<organism evidence="15 16">
    <name type="scientific">Sphingosinicella soli</name>
    <dbReference type="NCBI Taxonomy" id="333708"/>
    <lineage>
        <taxon>Bacteria</taxon>
        <taxon>Pseudomonadati</taxon>
        <taxon>Pseudomonadota</taxon>
        <taxon>Alphaproteobacteria</taxon>
        <taxon>Sphingomonadales</taxon>
        <taxon>Sphingosinicellaceae</taxon>
        <taxon>Sphingosinicella</taxon>
    </lineage>
</organism>
<protein>
    <recommendedName>
        <fullName evidence="3 13">Chaperone protein ClpB</fullName>
    </recommendedName>
</protein>
<evidence type="ECO:0000256" key="13">
    <source>
        <dbReference type="RuleBase" id="RU362034"/>
    </source>
</evidence>
<dbReference type="PROSITE" id="PS00870">
    <property type="entry name" value="CLPAB_1"/>
    <property type="match status" value="1"/>
</dbReference>
<dbReference type="InterPro" id="IPR050130">
    <property type="entry name" value="ClpA_ClpB"/>
</dbReference>
<evidence type="ECO:0000259" key="14">
    <source>
        <dbReference type="PROSITE" id="PS51903"/>
    </source>
</evidence>
<gene>
    <name evidence="13" type="primary">clpB</name>
    <name evidence="15" type="ORF">GGQ98_000640</name>
</gene>
<dbReference type="NCBIfam" id="TIGR03346">
    <property type="entry name" value="chaperone_ClpB"/>
    <property type="match status" value="1"/>
</dbReference>
<dbReference type="GO" id="GO:0008233">
    <property type="term" value="F:peptidase activity"/>
    <property type="evidence" value="ECO:0007669"/>
    <property type="project" value="UniProtKB-KW"/>
</dbReference>
<dbReference type="InterPro" id="IPR003593">
    <property type="entry name" value="AAA+_ATPase"/>
</dbReference>
<dbReference type="SUPFAM" id="SSF81923">
    <property type="entry name" value="Double Clp-N motif"/>
    <property type="match status" value="1"/>
</dbReference>
<keyword evidence="15" id="KW-0378">Hydrolase</keyword>
<dbReference type="InterPro" id="IPR001270">
    <property type="entry name" value="ClpA/B"/>
</dbReference>
<comment type="subunit">
    <text evidence="10">Homohexamer. The oligomerization is ATP-dependent.</text>
</comment>
<evidence type="ECO:0000256" key="12">
    <source>
        <dbReference type="RuleBase" id="RU004432"/>
    </source>
</evidence>
<dbReference type="RefSeq" id="WP_184065009.1">
    <property type="nucleotide sequence ID" value="NZ_JACHNZ010000005.1"/>
</dbReference>
<dbReference type="InterPro" id="IPR027417">
    <property type="entry name" value="P-loop_NTPase"/>
</dbReference>
<keyword evidence="7 13" id="KW-0175">Coiled coil</keyword>
<dbReference type="InterPro" id="IPR017730">
    <property type="entry name" value="Chaperonin_ClpB"/>
</dbReference>
<dbReference type="GO" id="GO:0006508">
    <property type="term" value="P:proteolysis"/>
    <property type="evidence" value="ECO:0007669"/>
    <property type="project" value="UniProtKB-KW"/>
</dbReference>
<dbReference type="InterPro" id="IPR003959">
    <property type="entry name" value="ATPase_AAA_core"/>
</dbReference>
<dbReference type="Pfam" id="PF00004">
    <property type="entry name" value="AAA"/>
    <property type="match status" value="1"/>
</dbReference>
<comment type="function">
    <text evidence="9">Part of a stress-induced multi-chaperone system, it is involved in the recovery of the cell from heat-induced damage, in cooperation with DnaK, DnaJ and GrpE. Acts before DnaK, in the processing of protein aggregates. Protein binding stimulates the ATPase activity; ATP hydrolysis unfolds the denatured protein aggregates, which probably helps expose new hydrophobic binding sites on the surface of ClpB-bound aggregates, contributing to the solubilization and refolding of denatured protein aggregates by DnaK.</text>
</comment>
<dbReference type="SMART" id="SM00382">
    <property type="entry name" value="AAA"/>
    <property type="match status" value="2"/>
</dbReference>
<feature type="coiled-coil region" evidence="13">
    <location>
        <begin position="414"/>
        <end position="494"/>
    </location>
</feature>
<dbReference type="SMART" id="SM01086">
    <property type="entry name" value="ClpB_D2-small"/>
    <property type="match status" value="1"/>
</dbReference>
<name>A0A7W7AZ51_9SPHN</name>
<keyword evidence="6 12" id="KW-0067">ATP-binding</keyword>
<sequence length="858" mass="94059">MNIEKFSDRAKGFLQSAQTVAIRMNHQRVAPEHLLKALLEDDQGMASGLIAKAGGDARAATREVDQALSRHAQVSGGGAQGVQWDNDTVRVLTQAEEVAKKAGDSFVTVERLLLALTLARETAAGKALAAAGLTPQGLNSAIEDLRQGRTADTASAEDRYDALKKFARDLTQAAREGKLDPVIGRDEEIRRTIQVLARRTKNNPVLIGEPGVGKTAIAEGLALRIANGDVPDGIKDRAVMALDMGSLIAGAKYRGEFEERLKGVLDEVKAAEGDIILFIDEMHTLIGAGKSEGAMDASNLLKPALARGELHCIGATTLDEYRKHVEKDPALQRRFQPVFVGEPTVEDTISILRGLKEKYELHHGVRITDGALVSAATLSNRYITDRFLPDKAIDLMDEAASRLRMEVESKPEEIENLDRRIIQLKIEREALKKEKDEASKDRLANLERDLADLEEQSRELTARWQAEREKMQSETKLREQLDAARSELEQAQRSGDLARAGELSYGVIPGLEKQLAEAEGAGKGAMVREEVTADDIAGVVSRWTGIPVDRMLEGEREKLLQMEALIGKRVIGQEDAVKAVSAAVRRARAGLQDPNRPLGSFLFLGPTGVGKTELTKALAEFLFDDAGAMVRIDMSEFMEKHSVSRLIGAPPGYVGYDEGGVLTEAVRRRPYQVVLFDEVEKAHADVFNVLLQVLDDGRLTDSQGRTVDFTNTIIILTSNLGSQYLSSLRDDQTVKDVEDEVMAVVRGHFRPEFLNRLDEIILFHRLAQAHMGPIVDLQVLRVQKLLADRKITIDLTDAARAWLGRVGYDPVYGARPLKRAVQKYLQDPLADKILSGEIGDGAGVKVDEGDGALAFQVV</sequence>
<dbReference type="InterPro" id="IPR018368">
    <property type="entry name" value="ClpA/B_CS1"/>
</dbReference>
<keyword evidence="5 12" id="KW-0547">Nucleotide-binding</keyword>
<evidence type="ECO:0000256" key="9">
    <source>
        <dbReference type="ARBA" id="ARBA00025613"/>
    </source>
</evidence>
<dbReference type="PRINTS" id="PR00300">
    <property type="entry name" value="CLPPROTEASEA"/>
</dbReference>
<dbReference type="GO" id="GO:0005737">
    <property type="term" value="C:cytoplasm"/>
    <property type="evidence" value="ECO:0007669"/>
    <property type="project" value="UniProtKB-SubCell"/>
</dbReference>
<dbReference type="PANTHER" id="PTHR11638:SF18">
    <property type="entry name" value="HEAT SHOCK PROTEIN 104"/>
    <property type="match status" value="1"/>
</dbReference>
<accession>A0A7W7AZ51</accession>
<keyword evidence="13" id="KW-0346">Stress response</keyword>
<evidence type="ECO:0000256" key="11">
    <source>
        <dbReference type="PROSITE-ProRule" id="PRU01251"/>
    </source>
</evidence>
<dbReference type="Pfam" id="PF10431">
    <property type="entry name" value="ClpB_D2-small"/>
    <property type="match status" value="1"/>
</dbReference>
<evidence type="ECO:0000256" key="4">
    <source>
        <dbReference type="ARBA" id="ARBA00022737"/>
    </source>
</evidence>
<keyword evidence="16" id="KW-1185">Reference proteome</keyword>
<comment type="caution">
    <text evidence="15">The sequence shown here is derived from an EMBL/GenBank/DDBJ whole genome shotgun (WGS) entry which is preliminary data.</text>
</comment>
<dbReference type="GO" id="GO:0016887">
    <property type="term" value="F:ATP hydrolysis activity"/>
    <property type="evidence" value="ECO:0007669"/>
    <property type="project" value="InterPro"/>
</dbReference>
<evidence type="ECO:0000256" key="5">
    <source>
        <dbReference type="ARBA" id="ARBA00022741"/>
    </source>
</evidence>
<dbReference type="Gene3D" id="1.10.8.60">
    <property type="match status" value="1"/>
</dbReference>
<evidence type="ECO:0000256" key="3">
    <source>
        <dbReference type="ARBA" id="ARBA00017574"/>
    </source>
</evidence>
<dbReference type="InterPro" id="IPR019489">
    <property type="entry name" value="Clp_ATPase_C"/>
</dbReference>
<dbReference type="GO" id="GO:0042026">
    <property type="term" value="P:protein refolding"/>
    <property type="evidence" value="ECO:0007669"/>
    <property type="project" value="UniProtKB-UniRule"/>
</dbReference>
<dbReference type="InterPro" id="IPR004176">
    <property type="entry name" value="Clp_R_N"/>
</dbReference>
<dbReference type="InterPro" id="IPR041546">
    <property type="entry name" value="ClpA/ClpB_AAA_lid"/>
</dbReference>
<comment type="similarity">
    <text evidence="2 12">Belongs to the ClpA/ClpB family.</text>
</comment>
<dbReference type="CDD" id="cd00009">
    <property type="entry name" value="AAA"/>
    <property type="match status" value="1"/>
</dbReference>
<dbReference type="EMBL" id="JACHNZ010000005">
    <property type="protein sequence ID" value="MBB4631033.1"/>
    <property type="molecule type" value="Genomic_DNA"/>
</dbReference>
<dbReference type="PROSITE" id="PS00871">
    <property type="entry name" value="CLPAB_2"/>
    <property type="match status" value="1"/>
</dbReference>
<keyword evidence="15" id="KW-0645">Protease</keyword>
<dbReference type="Pfam" id="PF07724">
    <property type="entry name" value="AAA_2"/>
    <property type="match status" value="1"/>
</dbReference>
<dbReference type="FunFam" id="3.40.50.300:FF:000120">
    <property type="entry name" value="ATP-dependent chaperone ClpB"/>
    <property type="match status" value="1"/>
</dbReference>
<dbReference type="Gene3D" id="3.40.50.300">
    <property type="entry name" value="P-loop containing nucleotide triphosphate hydrolases"/>
    <property type="match status" value="3"/>
</dbReference>
<evidence type="ECO:0000313" key="16">
    <source>
        <dbReference type="Proteomes" id="UP000566324"/>
    </source>
</evidence>
<dbReference type="Pfam" id="PF17871">
    <property type="entry name" value="AAA_lid_9"/>
    <property type="match status" value="1"/>
</dbReference>
<keyword evidence="4 11" id="KW-0677">Repeat</keyword>
<keyword evidence="13" id="KW-0963">Cytoplasm</keyword>
<dbReference type="InterPro" id="IPR028299">
    <property type="entry name" value="ClpA/B_CS2"/>
</dbReference>
<dbReference type="Proteomes" id="UP000566324">
    <property type="component" value="Unassembled WGS sequence"/>
</dbReference>
<dbReference type="GO" id="GO:0034605">
    <property type="term" value="P:cellular response to heat"/>
    <property type="evidence" value="ECO:0007669"/>
    <property type="project" value="TreeGrafter"/>
</dbReference>
<evidence type="ECO:0000256" key="6">
    <source>
        <dbReference type="ARBA" id="ARBA00022840"/>
    </source>
</evidence>
<dbReference type="PANTHER" id="PTHR11638">
    <property type="entry name" value="ATP-DEPENDENT CLP PROTEASE"/>
    <property type="match status" value="1"/>
</dbReference>
<evidence type="ECO:0000256" key="1">
    <source>
        <dbReference type="ARBA" id="ARBA00004496"/>
    </source>
</evidence>
<dbReference type="FunFam" id="3.40.50.300:FF:000010">
    <property type="entry name" value="Chaperone clpB 1, putative"/>
    <property type="match status" value="1"/>
</dbReference>
<reference evidence="15 16" key="1">
    <citation type="submission" date="2020-08" db="EMBL/GenBank/DDBJ databases">
        <title>Genomic Encyclopedia of Type Strains, Phase IV (KMG-IV): sequencing the most valuable type-strain genomes for metagenomic binning, comparative biology and taxonomic classification.</title>
        <authorList>
            <person name="Goeker M."/>
        </authorList>
    </citation>
    <scope>NUCLEOTIDE SEQUENCE [LARGE SCALE GENOMIC DNA]</scope>
    <source>
        <strain evidence="15 16">DSM 17328</strain>
    </source>
</reference>
<dbReference type="Gene3D" id="1.10.1780.10">
    <property type="entry name" value="Clp, N-terminal domain"/>
    <property type="match status" value="1"/>
</dbReference>
<dbReference type="SUPFAM" id="SSF52540">
    <property type="entry name" value="P-loop containing nucleoside triphosphate hydrolases"/>
    <property type="match status" value="2"/>
</dbReference>
<comment type="subunit">
    <text evidence="13">Homohexamer; The oligomerization is ATP-dependent.</text>
</comment>
<evidence type="ECO:0000256" key="7">
    <source>
        <dbReference type="ARBA" id="ARBA00023054"/>
    </source>
</evidence>
<proteinExistence type="inferred from homology"/>